<dbReference type="PANTHER" id="PTHR28181:SF2">
    <property type="entry name" value="PHOSPHORIC MONOESTER HYDROLASE"/>
    <property type="match status" value="1"/>
</dbReference>
<dbReference type="EMBL" id="LFJN01000039">
    <property type="protein sequence ID" value="KPI35512.1"/>
    <property type="molecule type" value="Genomic_DNA"/>
</dbReference>
<dbReference type="NCBIfam" id="TIGR01488">
    <property type="entry name" value="HAD-SF-IB"/>
    <property type="match status" value="1"/>
</dbReference>
<sequence>MSQSLESRLAAKPKILFFTDFDGTITLQDTNDFVTDNYGHGYDTRRGIMDEILKETETFRGGFQKMLDSWNMPFPKVLEILSENIQLDPGFKDFMVWARSNKVPVIVLSSGMYGVIDTLLKLLLGDDLASDLEIISNTTKPIPPKNSLDEANGWTIEFHDDSGFGHDKSLTLREYAKAIEKLPADQRPTMLYAGDGVSDLSAARESDLLFAKEGQDLVTYCEREGIPFTTFKDWTEIKRETEQIFSGEKSVKRLATESLQRVRTNSIENQSNPPKPRRASSFDQAAAEQELKRLRSGVSVEDAIKE</sequence>
<dbReference type="SUPFAM" id="SSF56784">
    <property type="entry name" value="HAD-like"/>
    <property type="match status" value="1"/>
</dbReference>
<dbReference type="Pfam" id="PF12710">
    <property type="entry name" value="HAD"/>
    <property type="match status" value="1"/>
</dbReference>
<dbReference type="InterPro" id="IPR023214">
    <property type="entry name" value="HAD_sf"/>
</dbReference>
<comment type="caution">
    <text evidence="3">The sequence shown here is derived from an EMBL/GenBank/DDBJ whole genome shotgun (WGS) entry which is preliminary data.</text>
</comment>
<dbReference type="VEuPathDB" id="FungiDB:AB675_10921"/>
<evidence type="ECO:0000313" key="4">
    <source>
        <dbReference type="Proteomes" id="UP000038010"/>
    </source>
</evidence>
<dbReference type="Gene3D" id="3.90.1470.20">
    <property type="match status" value="1"/>
</dbReference>
<keyword evidence="4" id="KW-1185">Reference proteome</keyword>
<dbReference type="InterPro" id="IPR036412">
    <property type="entry name" value="HAD-like_sf"/>
</dbReference>
<dbReference type="AlphaFoldDB" id="A0A0N1NYD3"/>
<gene>
    <name evidence="3" type="ORF">AB675_10921</name>
</gene>
<accession>A0A0N1NYD3</accession>
<organism evidence="3 4">
    <name type="scientific">Cyphellophora attinorum</name>
    <dbReference type="NCBI Taxonomy" id="1664694"/>
    <lineage>
        <taxon>Eukaryota</taxon>
        <taxon>Fungi</taxon>
        <taxon>Dikarya</taxon>
        <taxon>Ascomycota</taxon>
        <taxon>Pezizomycotina</taxon>
        <taxon>Eurotiomycetes</taxon>
        <taxon>Chaetothyriomycetidae</taxon>
        <taxon>Chaetothyriales</taxon>
        <taxon>Cyphellophoraceae</taxon>
        <taxon>Cyphellophora</taxon>
    </lineage>
</organism>
<evidence type="ECO:0000256" key="2">
    <source>
        <dbReference type="SAM" id="MobiDB-lite"/>
    </source>
</evidence>
<protein>
    <submittedName>
        <fullName evidence="3">Putative phosphatase</fullName>
    </submittedName>
</protein>
<name>A0A0N1NYD3_9EURO</name>
<dbReference type="Proteomes" id="UP000038010">
    <property type="component" value="Unassembled WGS sequence"/>
</dbReference>
<dbReference type="GO" id="GO:0016791">
    <property type="term" value="F:phosphatase activity"/>
    <property type="evidence" value="ECO:0007669"/>
    <property type="project" value="InterPro"/>
</dbReference>
<reference evidence="3 4" key="1">
    <citation type="submission" date="2015-06" db="EMBL/GenBank/DDBJ databases">
        <title>Draft genome of the ant-associated black yeast Phialophora attae CBS 131958.</title>
        <authorList>
            <person name="Moreno L.F."/>
            <person name="Stielow B.J."/>
            <person name="de Hoog S."/>
            <person name="Vicente V.A."/>
            <person name="Weiss V.A."/>
            <person name="de Vries M."/>
            <person name="Cruz L.M."/>
            <person name="Souza E.M."/>
        </authorList>
    </citation>
    <scope>NUCLEOTIDE SEQUENCE [LARGE SCALE GENOMIC DNA]</scope>
    <source>
        <strain evidence="3 4">CBS 131958</strain>
    </source>
</reference>
<evidence type="ECO:0000256" key="1">
    <source>
        <dbReference type="ARBA" id="ARBA00022801"/>
    </source>
</evidence>
<feature type="region of interest" description="Disordered" evidence="2">
    <location>
        <begin position="264"/>
        <end position="286"/>
    </location>
</feature>
<dbReference type="NCBIfam" id="TIGR01489">
    <property type="entry name" value="DKMTPPase-SF"/>
    <property type="match status" value="1"/>
</dbReference>
<dbReference type="InterPro" id="IPR050849">
    <property type="entry name" value="HAD-like_hydrolase_phosphatase"/>
</dbReference>
<dbReference type="PANTHER" id="PTHR28181">
    <property type="entry name" value="UPF0655 PROTEIN YCR015C"/>
    <property type="match status" value="1"/>
</dbReference>
<dbReference type="RefSeq" id="XP_017995475.1">
    <property type="nucleotide sequence ID" value="XM_018139724.1"/>
</dbReference>
<evidence type="ECO:0000313" key="3">
    <source>
        <dbReference type="EMBL" id="KPI35512.1"/>
    </source>
</evidence>
<dbReference type="OrthoDB" id="10014216at2759"/>
<proteinExistence type="predicted"/>
<dbReference type="Gene3D" id="3.40.50.1000">
    <property type="entry name" value="HAD superfamily/HAD-like"/>
    <property type="match status" value="1"/>
</dbReference>
<keyword evidence="1" id="KW-0378">Hydrolase</keyword>
<dbReference type="InterPro" id="IPR006384">
    <property type="entry name" value="HAD_hydro_PyrdxlP_Pase-like"/>
</dbReference>
<dbReference type="GeneID" id="28731604"/>